<comment type="caution">
    <text evidence="1">The sequence shown here is derived from an EMBL/GenBank/DDBJ whole genome shotgun (WGS) entry which is preliminary data.</text>
</comment>
<proteinExistence type="predicted"/>
<reference evidence="1 2" key="1">
    <citation type="submission" date="2024-09" db="EMBL/GenBank/DDBJ databases">
        <title>Rethinking Asexuality: The Enigmatic Case of Functional Sexual Genes in Lepraria (Stereocaulaceae).</title>
        <authorList>
            <person name="Doellman M."/>
            <person name="Sun Y."/>
            <person name="Barcenas-Pena A."/>
            <person name="Lumbsch H.T."/>
            <person name="Grewe F."/>
        </authorList>
    </citation>
    <scope>NUCLEOTIDE SEQUENCE [LARGE SCALE GENOMIC DNA]</scope>
    <source>
        <strain evidence="1 2">Mercado 3170</strain>
    </source>
</reference>
<dbReference type="EMBL" id="JBEFKJ010000008">
    <property type="protein sequence ID" value="KAL2044796.1"/>
    <property type="molecule type" value="Genomic_DNA"/>
</dbReference>
<protein>
    <submittedName>
        <fullName evidence="1">Uncharacterized protein</fullName>
    </submittedName>
</protein>
<accession>A0ABR4AIW3</accession>
<evidence type="ECO:0000313" key="2">
    <source>
        <dbReference type="Proteomes" id="UP001590950"/>
    </source>
</evidence>
<dbReference type="Proteomes" id="UP001590950">
    <property type="component" value="Unassembled WGS sequence"/>
</dbReference>
<evidence type="ECO:0000313" key="1">
    <source>
        <dbReference type="EMBL" id="KAL2044796.1"/>
    </source>
</evidence>
<keyword evidence="2" id="KW-1185">Reference proteome</keyword>
<sequence>MAEAVTPPDLICSTPSPVARSPISSPLPLSAPSFISIHSIPQRVLDDLDISKSRNIALERNDMMESFRGLNIDPASFLSHEERGILTDAIKWRIQRLNFRDPVWVELMSEIHEALWDPSTQSLNDGVEVLHGGLFGLRSLFRKIMDCCKPSKHLLRTHVGSKEIPSMLWGMLTYIDNMQTRLNSELCAAQLALYLIHLLLLRTYAATEKRCRNTEDSEIDLLNLYLAVKSIIALLTTKNIKILLERECKNAHCGFCSPAPPSPGSGRSQISFVSDSVVDWKELVRGRSPHDSTQGNAEAWIDRLETLE</sequence>
<gene>
    <name evidence="1" type="ORF">N7G274_002571</name>
</gene>
<name>A0ABR4AIW3_9LECA</name>
<organism evidence="1 2">
    <name type="scientific">Stereocaulon virgatum</name>
    <dbReference type="NCBI Taxonomy" id="373712"/>
    <lineage>
        <taxon>Eukaryota</taxon>
        <taxon>Fungi</taxon>
        <taxon>Dikarya</taxon>
        <taxon>Ascomycota</taxon>
        <taxon>Pezizomycotina</taxon>
        <taxon>Lecanoromycetes</taxon>
        <taxon>OSLEUM clade</taxon>
        <taxon>Lecanoromycetidae</taxon>
        <taxon>Lecanorales</taxon>
        <taxon>Lecanorineae</taxon>
        <taxon>Stereocaulaceae</taxon>
        <taxon>Stereocaulon</taxon>
    </lineage>
</organism>